<dbReference type="Pfam" id="PF02826">
    <property type="entry name" value="2-Hacid_dh_C"/>
    <property type="match status" value="1"/>
</dbReference>
<evidence type="ECO:0000313" key="7">
    <source>
        <dbReference type="Proteomes" id="UP000435112"/>
    </source>
</evidence>
<dbReference type="EMBL" id="QXFT01000196">
    <property type="protein sequence ID" value="KAE9351288.1"/>
    <property type="molecule type" value="Genomic_DNA"/>
</dbReference>
<organism evidence="4 7">
    <name type="scientific">Phytophthora rubi</name>
    <dbReference type="NCBI Taxonomy" id="129364"/>
    <lineage>
        <taxon>Eukaryota</taxon>
        <taxon>Sar</taxon>
        <taxon>Stramenopiles</taxon>
        <taxon>Oomycota</taxon>
        <taxon>Peronosporomycetes</taxon>
        <taxon>Peronosporales</taxon>
        <taxon>Peronosporaceae</taxon>
        <taxon>Phytophthora</taxon>
    </lineage>
</organism>
<sequence length="354" mass="38886">MVLRIPVISTIEGLGAAVRQRLTASSAAAALFQQVEIVDVPVPAQASWPLDAVQRHALEYAEFVLADASLGAQLLLAKDPILPKGPLPVLTRVKWVQSTYAGVEPFFQQLALSNQATPPTFTLTRAGGIMPNAMAQYVFGWIIALERKFLQVQNYQRQHNYARDELKYRSFRPLTVGILGLGEIGQGIGRLMKTAGFQVVGFKRRTSAEDGYTFRDCADRVSNDLDDVLGVADFVVNILPSTSATRGLLTSEKLQVCRPKQPVFINVGRGDVIKESELVKALDGGLLSKAVLDVFETEPLPKENPLWTHPAVLLTPHVSALSLPEEVADVFVKNLELRLKDQPLQYAVDWANGY</sequence>
<dbReference type="FunFam" id="3.40.50.720:FF:000363">
    <property type="entry name" value="D-isomer specific 2-hydroxyacid dehydrogenase"/>
    <property type="match status" value="1"/>
</dbReference>
<dbReference type="InterPro" id="IPR036291">
    <property type="entry name" value="NAD(P)-bd_dom_sf"/>
</dbReference>
<dbReference type="EMBL" id="QXFU01000200">
    <property type="protein sequence ID" value="KAE9040540.1"/>
    <property type="molecule type" value="Genomic_DNA"/>
</dbReference>
<keyword evidence="6" id="KW-1185">Reference proteome</keyword>
<dbReference type="CDD" id="cd05300">
    <property type="entry name" value="2-Hacid_dh_1"/>
    <property type="match status" value="1"/>
</dbReference>
<dbReference type="Proteomes" id="UP000435112">
    <property type="component" value="Unassembled WGS sequence"/>
</dbReference>
<accession>A0A6A3NGW0</accession>
<protein>
    <recommendedName>
        <fullName evidence="3">D-isomer specific 2-hydroxyacid dehydrogenase NAD-binding domain-containing protein</fullName>
    </recommendedName>
</protein>
<keyword evidence="2" id="KW-0520">NAD</keyword>
<dbReference type="PANTHER" id="PTHR43333">
    <property type="entry name" value="2-HACID_DH_C DOMAIN-CONTAINING PROTEIN"/>
    <property type="match status" value="1"/>
</dbReference>
<evidence type="ECO:0000313" key="6">
    <source>
        <dbReference type="Proteomes" id="UP000434957"/>
    </source>
</evidence>
<feature type="domain" description="D-isomer specific 2-hydroxyacid dehydrogenase NAD-binding" evidence="3">
    <location>
        <begin position="140"/>
        <end position="319"/>
    </location>
</feature>
<dbReference type="OrthoDB" id="298012at2759"/>
<evidence type="ECO:0000259" key="3">
    <source>
        <dbReference type="Pfam" id="PF02826"/>
    </source>
</evidence>
<keyword evidence="1" id="KW-0560">Oxidoreductase</keyword>
<dbReference type="SUPFAM" id="SSF51735">
    <property type="entry name" value="NAD(P)-binding Rossmann-fold domains"/>
    <property type="match status" value="1"/>
</dbReference>
<evidence type="ECO:0000313" key="4">
    <source>
        <dbReference type="EMBL" id="KAE9040540.1"/>
    </source>
</evidence>
<dbReference type="PANTHER" id="PTHR43333:SF1">
    <property type="entry name" value="D-ISOMER SPECIFIC 2-HYDROXYACID DEHYDROGENASE NAD-BINDING DOMAIN-CONTAINING PROTEIN"/>
    <property type="match status" value="1"/>
</dbReference>
<evidence type="ECO:0000313" key="5">
    <source>
        <dbReference type="EMBL" id="KAE9351288.1"/>
    </source>
</evidence>
<dbReference type="Gene3D" id="3.40.50.720">
    <property type="entry name" value="NAD(P)-binding Rossmann-like Domain"/>
    <property type="match status" value="2"/>
</dbReference>
<evidence type="ECO:0000256" key="1">
    <source>
        <dbReference type="ARBA" id="ARBA00023002"/>
    </source>
</evidence>
<name>A0A6A3NGW0_9STRA</name>
<dbReference type="GO" id="GO:0016491">
    <property type="term" value="F:oxidoreductase activity"/>
    <property type="evidence" value="ECO:0007669"/>
    <property type="project" value="UniProtKB-KW"/>
</dbReference>
<dbReference type="GO" id="GO:0051287">
    <property type="term" value="F:NAD binding"/>
    <property type="evidence" value="ECO:0007669"/>
    <property type="project" value="InterPro"/>
</dbReference>
<dbReference type="InterPro" id="IPR006140">
    <property type="entry name" value="D-isomer_DH_NAD-bd"/>
</dbReference>
<dbReference type="AlphaFoldDB" id="A0A6A3NGW0"/>
<reference evidence="4 7" key="1">
    <citation type="submission" date="2018-09" db="EMBL/GenBank/DDBJ databases">
        <title>Genomic investigation of the strawberry pathogen Phytophthora fragariae indicates pathogenicity is determined by transcriptional variation in three key races.</title>
        <authorList>
            <person name="Adams T.M."/>
            <person name="Armitage A.D."/>
            <person name="Sobczyk M.K."/>
            <person name="Bates H.J."/>
            <person name="Dunwell J.M."/>
            <person name="Nellist C.F."/>
            <person name="Harrison R.J."/>
        </authorList>
    </citation>
    <scope>NUCLEOTIDE SEQUENCE [LARGE SCALE GENOMIC DNA]</scope>
    <source>
        <strain evidence="4 7">SCRP324</strain>
        <strain evidence="5 6">SCRP333</strain>
    </source>
</reference>
<dbReference type="Proteomes" id="UP000434957">
    <property type="component" value="Unassembled WGS sequence"/>
</dbReference>
<evidence type="ECO:0000256" key="2">
    <source>
        <dbReference type="ARBA" id="ARBA00023027"/>
    </source>
</evidence>
<proteinExistence type="predicted"/>
<gene>
    <name evidence="4" type="ORF">PR002_g4914</name>
    <name evidence="5" type="ORF">PR003_g4958</name>
</gene>
<comment type="caution">
    <text evidence="4">The sequence shown here is derived from an EMBL/GenBank/DDBJ whole genome shotgun (WGS) entry which is preliminary data.</text>
</comment>